<accession>A0A939B6H2</accession>
<reference evidence="1" key="1">
    <citation type="submission" date="2020-08" db="EMBL/GenBank/DDBJ databases">
        <authorList>
            <person name="Cejkova D."/>
            <person name="Kubasova T."/>
            <person name="Jahodarova E."/>
            <person name="Rychlik I."/>
        </authorList>
    </citation>
    <scope>NUCLEOTIDE SEQUENCE</scope>
    <source>
        <strain evidence="1">An824</strain>
    </source>
</reference>
<dbReference type="Pfam" id="PF20330">
    <property type="entry name" value="DUF6625"/>
    <property type="match status" value="1"/>
</dbReference>
<dbReference type="EMBL" id="JACJJG010000066">
    <property type="protein sequence ID" value="MBM6674289.1"/>
    <property type="molecule type" value="Genomic_DNA"/>
</dbReference>
<dbReference type="InterPro" id="IPR046733">
    <property type="entry name" value="DUF6625"/>
</dbReference>
<name>A0A939B6H2_9BACT</name>
<organism evidence="1 2">
    <name type="scientific">Marseilla massiliensis</name>
    <dbReference type="NCBI Taxonomy" id="1841864"/>
    <lineage>
        <taxon>Bacteria</taxon>
        <taxon>Pseudomonadati</taxon>
        <taxon>Bacteroidota</taxon>
        <taxon>Bacteroidia</taxon>
        <taxon>Bacteroidales</taxon>
        <taxon>Prevotellaceae</taxon>
        <taxon>Marseilla</taxon>
    </lineage>
</organism>
<sequence>MMKNDICILLPYFGKFNNYFTLWLLSCKYNSQIDWYIFTDDCTKYSYPTNVKVIYCNFSDIQHAAYKLWGKDISLDKPYDLCKFKVAYHIIFQDIIEKYKYWGFCDCDLIFGNIYSAILPAIVQKYDKISWRGHFTLFKNTLDNKDTFLQVIPNVHTFKDCISKARKKYYNLFDEVGINFIFDSCGKKVYKDLLIADLKVKSYNFVCKHFSQAEEFKNKHQIFEWNNGHLYRCYLFNGNLFKEEFAYVHFLRREMKNHIRNINTFHYLIIPPNKFIDYQDITPEKILLWTKKKFYWNYFTKRASPLYIYHLILSRLNGENKKIPDIYPFIIK</sequence>
<proteinExistence type="predicted"/>
<comment type="caution">
    <text evidence="1">The sequence shown here is derived from an EMBL/GenBank/DDBJ whole genome shotgun (WGS) entry which is preliminary data.</text>
</comment>
<protein>
    <submittedName>
        <fullName evidence="1">Uncharacterized protein</fullName>
    </submittedName>
</protein>
<evidence type="ECO:0000313" key="1">
    <source>
        <dbReference type="EMBL" id="MBM6674289.1"/>
    </source>
</evidence>
<keyword evidence="2" id="KW-1185">Reference proteome</keyword>
<dbReference type="AlphaFoldDB" id="A0A939B6H2"/>
<evidence type="ECO:0000313" key="2">
    <source>
        <dbReference type="Proteomes" id="UP000706891"/>
    </source>
</evidence>
<gene>
    <name evidence="1" type="ORF">H6A34_10430</name>
</gene>
<dbReference type="PROSITE" id="PS51257">
    <property type="entry name" value="PROKAR_LIPOPROTEIN"/>
    <property type="match status" value="1"/>
</dbReference>
<reference evidence="1" key="2">
    <citation type="journal article" date="2021" name="Sci. Rep.">
        <title>The distribution of antibiotic resistance genes in chicken gut microbiota commensals.</title>
        <authorList>
            <person name="Juricova H."/>
            <person name="Matiasovicova J."/>
            <person name="Kubasova T."/>
            <person name="Cejkova D."/>
            <person name="Rychlik I."/>
        </authorList>
    </citation>
    <scope>NUCLEOTIDE SEQUENCE</scope>
    <source>
        <strain evidence="1">An824</strain>
    </source>
</reference>
<dbReference type="Proteomes" id="UP000706891">
    <property type="component" value="Unassembled WGS sequence"/>
</dbReference>
<dbReference type="RefSeq" id="WP_205105469.1">
    <property type="nucleotide sequence ID" value="NZ_JACJJG010000066.1"/>
</dbReference>